<dbReference type="EMBL" id="JAQNDM010000002">
    <property type="protein sequence ID" value="MDC0713229.1"/>
    <property type="molecule type" value="Genomic_DNA"/>
</dbReference>
<sequence length="41" mass="4110">MPLGWAASNGAASQKGACGALERVAVQQVLGNPGTRLDENA</sequence>
<name>A0ABT5DJJ1_9BACT</name>
<protein>
    <submittedName>
        <fullName evidence="1">Uncharacterized protein</fullName>
    </submittedName>
</protein>
<dbReference type="RefSeq" id="WP_272143437.1">
    <property type="nucleotide sequence ID" value="NZ_JAQNDM010000002.1"/>
</dbReference>
<evidence type="ECO:0000313" key="1">
    <source>
        <dbReference type="EMBL" id="MDC0713229.1"/>
    </source>
</evidence>
<gene>
    <name evidence="1" type="ORF">POL68_32505</name>
</gene>
<evidence type="ECO:0000313" key="2">
    <source>
        <dbReference type="Proteomes" id="UP001221838"/>
    </source>
</evidence>
<keyword evidence="2" id="KW-1185">Reference proteome</keyword>
<comment type="caution">
    <text evidence="1">The sequence shown here is derived from an EMBL/GenBank/DDBJ whole genome shotgun (WGS) entry which is preliminary data.</text>
</comment>
<dbReference type="Proteomes" id="UP001221838">
    <property type="component" value="Unassembled WGS sequence"/>
</dbReference>
<proteinExistence type="predicted"/>
<organism evidence="1 2">
    <name type="scientific">Stigmatella ashevillensis</name>
    <dbReference type="NCBI Taxonomy" id="2995309"/>
    <lineage>
        <taxon>Bacteria</taxon>
        <taxon>Pseudomonadati</taxon>
        <taxon>Myxococcota</taxon>
        <taxon>Myxococcia</taxon>
        <taxon>Myxococcales</taxon>
        <taxon>Cystobacterineae</taxon>
        <taxon>Archangiaceae</taxon>
        <taxon>Stigmatella</taxon>
    </lineage>
</organism>
<reference evidence="1 2" key="1">
    <citation type="submission" date="2022-11" db="EMBL/GenBank/DDBJ databases">
        <title>Minimal conservation of predation-associated metabolite biosynthetic gene clusters underscores biosynthetic potential of Myxococcota including descriptions for ten novel species: Archangium lansinium sp. nov., Myxococcus landrumus sp. nov., Nannocystis bai.</title>
        <authorList>
            <person name="Ahearne A."/>
            <person name="Stevens C."/>
            <person name="Dowd S."/>
        </authorList>
    </citation>
    <scope>NUCLEOTIDE SEQUENCE [LARGE SCALE GENOMIC DNA]</scope>
    <source>
        <strain evidence="1 2">NCWAL01</strain>
    </source>
</reference>
<accession>A0ABT5DJJ1</accession>